<dbReference type="AlphaFoldDB" id="A0A223NSW4"/>
<dbReference type="InterPro" id="IPR000182">
    <property type="entry name" value="GNAT_dom"/>
</dbReference>
<proteinExistence type="predicted"/>
<sequence length="156" mass="17859">MPIANSEIERPKPVIEQIRPEHTWQLRRDVLYPGMTKHEMEMEEDADGMHFGAFTDNKLAGVISLFQHGDEYQFRKLAVNTAMQNNGIGSILLKYVIKHVEDDGGKRIWCNARTNAIGFYLKLGFTKTGEPFTKNGISYVIMQKWLTPLSDQQESV</sequence>
<name>A0A223NSW4_9SPHI</name>
<dbReference type="InterPro" id="IPR016181">
    <property type="entry name" value="Acyl_CoA_acyltransferase"/>
</dbReference>
<evidence type="ECO:0000259" key="1">
    <source>
        <dbReference type="PROSITE" id="PS51186"/>
    </source>
</evidence>
<evidence type="ECO:0000313" key="2">
    <source>
        <dbReference type="EMBL" id="ASU32943.1"/>
    </source>
</evidence>
<organism evidence="2 3">
    <name type="scientific">Mucilaginibacter xinganensis</name>
    <dbReference type="NCBI Taxonomy" id="1234841"/>
    <lineage>
        <taxon>Bacteria</taxon>
        <taxon>Pseudomonadati</taxon>
        <taxon>Bacteroidota</taxon>
        <taxon>Sphingobacteriia</taxon>
        <taxon>Sphingobacteriales</taxon>
        <taxon>Sphingobacteriaceae</taxon>
        <taxon>Mucilaginibacter</taxon>
    </lineage>
</organism>
<evidence type="ECO:0000313" key="3">
    <source>
        <dbReference type="Proteomes" id="UP000215002"/>
    </source>
</evidence>
<dbReference type="SUPFAM" id="SSF55729">
    <property type="entry name" value="Acyl-CoA N-acyltransferases (Nat)"/>
    <property type="match status" value="1"/>
</dbReference>
<dbReference type="OrthoDB" id="1178186at2"/>
<dbReference type="KEGG" id="muc:MuYL_1043"/>
<dbReference type="Proteomes" id="UP000215002">
    <property type="component" value="Chromosome"/>
</dbReference>
<keyword evidence="2" id="KW-0808">Transferase</keyword>
<feature type="domain" description="N-acetyltransferase" evidence="1">
    <location>
        <begin position="6"/>
        <end position="147"/>
    </location>
</feature>
<accession>A0A223NSW4</accession>
<reference evidence="2 3" key="1">
    <citation type="submission" date="2017-08" db="EMBL/GenBank/DDBJ databases">
        <title>Complete genome sequence of Mucilaginibacter sp. strain BJC16-A31.</title>
        <authorList>
            <consortium name="Henan University of Science and Technology"/>
            <person name="You X."/>
        </authorList>
    </citation>
    <scope>NUCLEOTIDE SEQUENCE [LARGE SCALE GENOMIC DNA]</scope>
    <source>
        <strain evidence="2 3">BJC16-A31</strain>
    </source>
</reference>
<dbReference type="EMBL" id="CP022743">
    <property type="protein sequence ID" value="ASU32943.1"/>
    <property type="molecule type" value="Genomic_DNA"/>
</dbReference>
<dbReference type="GO" id="GO:0016747">
    <property type="term" value="F:acyltransferase activity, transferring groups other than amino-acyl groups"/>
    <property type="evidence" value="ECO:0007669"/>
    <property type="project" value="InterPro"/>
</dbReference>
<dbReference type="Gene3D" id="3.40.630.30">
    <property type="match status" value="1"/>
</dbReference>
<dbReference type="Pfam" id="PF13673">
    <property type="entry name" value="Acetyltransf_10"/>
    <property type="match status" value="1"/>
</dbReference>
<dbReference type="RefSeq" id="WP_094569474.1">
    <property type="nucleotide sequence ID" value="NZ_CP022743.1"/>
</dbReference>
<gene>
    <name evidence="2" type="ORF">MuYL_1043</name>
</gene>
<dbReference type="PROSITE" id="PS51186">
    <property type="entry name" value="GNAT"/>
    <property type="match status" value="1"/>
</dbReference>
<protein>
    <submittedName>
        <fullName evidence="2">GNAT family N-acetyltransferase</fullName>
    </submittedName>
</protein>
<dbReference type="CDD" id="cd04301">
    <property type="entry name" value="NAT_SF"/>
    <property type="match status" value="1"/>
</dbReference>
<keyword evidence="3" id="KW-1185">Reference proteome</keyword>